<dbReference type="STRING" id="436017.A4RWR2"/>
<evidence type="ECO:0000256" key="7">
    <source>
        <dbReference type="ARBA" id="ARBA00025800"/>
    </source>
</evidence>
<dbReference type="Proteomes" id="UP000001568">
    <property type="component" value="Chromosome 4"/>
</dbReference>
<feature type="transmembrane region" description="Helical" evidence="8">
    <location>
        <begin position="9"/>
        <end position="29"/>
    </location>
</feature>
<feature type="transmembrane region" description="Helical" evidence="8">
    <location>
        <begin position="95"/>
        <end position="114"/>
    </location>
</feature>
<evidence type="ECO:0000313" key="10">
    <source>
        <dbReference type="Proteomes" id="UP000001568"/>
    </source>
</evidence>
<evidence type="ECO:0000256" key="5">
    <source>
        <dbReference type="ARBA" id="ARBA00022989"/>
    </source>
</evidence>
<keyword evidence="10" id="KW-1185">Reference proteome</keyword>
<comment type="similarity">
    <text evidence="7 8">Belongs to the SFT2 family.</text>
</comment>
<dbReference type="GO" id="GO:0015031">
    <property type="term" value="P:protein transport"/>
    <property type="evidence" value="ECO:0007669"/>
    <property type="project" value="UniProtKB-KW"/>
</dbReference>
<keyword evidence="5 8" id="KW-1133">Transmembrane helix</keyword>
<dbReference type="Pfam" id="PF04178">
    <property type="entry name" value="Got1"/>
    <property type="match status" value="1"/>
</dbReference>
<dbReference type="RefSeq" id="XP_001417374.1">
    <property type="nucleotide sequence ID" value="XM_001417337.1"/>
</dbReference>
<keyword evidence="4 8" id="KW-0653">Protein transport</keyword>
<evidence type="ECO:0000256" key="3">
    <source>
        <dbReference type="ARBA" id="ARBA00022692"/>
    </source>
</evidence>
<dbReference type="GO" id="GO:0016192">
    <property type="term" value="P:vesicle-mediated transport"/>
    <property type="evidence" value="ECO:0007669"/>
    <property type="project" value="InterPro"/>
</dbReference>
<dbReference type="GO" id="GO:0005737">
    <property type="term" value="C:cytoplasm"/>
    <property type="evidence" value="ECO:0007669"/>
    <property type="project" value="UniProtKB-ARBA"/>
</dbReference>
<dbReference type="HOGENOM" id="CLU_099529_0_1_1"/>
<evidence type="ECO:0000256" key="8">
    <source>
        <dbReference type="RuleBase" id="RU363111"/>
    </source>
</evidence>
<evidence type="ECO:0000256" key="2">
    <source>
        <dbReference type="ARBA" id="ARBA00022448"/>
    </source>
</evidence>
<feature type="non-terminal residue" evidence="9">
    <location>
        <position position="129"/>
    </location>
</feature>
<dbReference type="OMA" id="ISCCDTE"/>
<dbReference type="PANTHER" id="PTHR23137">
    <property type="entry name" value="VESICLE TRANSPORT PROTEIN-RELATED"/>
    <property type="match status" value="1"/>
</dbReference>
<feature type="transmembrane region" description="Helical" evidence="8">
    <location>
        <begin position="69"/>
        <end position="89"/>
    </location>
</feature>
<dbReference type="AlphaFoldDB" id="A4RWR2"/>
<keyword evidence="3 8" id="KW-0812">Transmembrane</keyword>
<dbReference type="GO" id="GO:0016020">
    <property type="term" value="C:membrane"/>
    <property type="evidence" value="ECO:0007669"/>
    <property type="project" value="UniProtKB-SubCell"/>
</dbReference>
<dbReference type="GeneID" id="5001662"/>
<dbReference type="InterPro" id="IPR011691">
    <property type="entry name" value="Vesicle_transpt_SFT2"/>
</dbReference>
<keyword evidence="2 8" id="KW-0813">Transport</keyword>
<evidence type="ECO:0000256" key="1">
    <source>
        <dbReference type="ARBA" id="ARBA00004141"/>
    </source>
</evidence>
<dbReference type="EMBL" id="CP000584">
    <property type="protein sequence ID" value="ABO95667.1"/>
    <property type="molecule type" value="Genomic_DNA"/>
</dbReference>
<evidence type="ECO:0000256" key="6">
    <source>
        <dbReference type="ARBA" id="ARBA00023136"/>
    </source>
</evidence>
<dbReference type="InterPro" id="IPR007305">
    <property type="entry name" value="Vesicle_transpt_Got1/SFT2"/>
</dbReference>
<accession>A4RWR2</accession>
<feature type="transmembrane region" description="Helical" evidence="8">
    <location>
        <begin position="35"/>
        <end position="57"/>
    </location>
</feature>
<comment type="function">
    <text evidence="8">May be involved in fusion of retrograde transport vesicles derived from an endocytic compartment with the Golgi complex.</text>
</comment>
<evidence type="ECO:0000256" key="4">
    <source>
        <dbReference type="ARBA" id="ARBA00022927"/>
    </source>
</evidence>
<gene>
    <name evidence="9" type="ORF">OSTLU_8799</name>
</gene>
<evidence type="ECO:0000313" key="9">
    <source>
        <dbReference type="EMBL" id="ABO95667.1"/>
    </source>
</evidence>
<dbReference type="KEGG" id="olu:OSTLU_8799"/>
<organism evidence="9 10">
    <name type="scientific">Ostreococcus lucimarinus (strain CCE9901)</name>
    <dbReference type="NCBI Taxonomy" id="436017"/>
    <lineage>
        <taxon>Eukaryota</taxon>
        <taxon>Viridiplantae</taxon>
        <taxon>Chlorophyta</taxon>
        <taxon>Mamiellophyceae</taxon>
        <taxon>Mamiellales</taxon>
        <taxon>Bathycoccaceae</taxon>
        <taxon>Ostreococcus</taxon>
    </lineage>
</organism>
<dbReference type="PANTHER" id="PTHR23137:SF6">
    <property type="entry name" value="VESICLE TRANSPORT PROTEIN"/>
    <property type="match status" value="1"/>
</dbReference>
<proteinExistence type="inferred from homology"/>
<dbReference type="OrthoDB" id="73614at2759"/>
<name>A4RWR2_OSTLU</name>
<dbReference type="GO" id="GO:0012505">
    <property type="term" value="C:endomembrane system"/>
    <property type="evidence" value="ECO:0007669"/>
    <property type="project" value="UniProtKB-ARBA"/>
</dbReference>
<dbReference type="Gramene" id="ABO95667">
    <property type="protein sequence ID" value="ABO95667"/>
    <property type="gene ID" value="OSTLU_8799"/>
</dbReference>
<sequence>SLTYEQRMYGFAFCALFGVMCSALSSVFWTRPTKFATLYSMGNLLSLASTGFLTGFARQLKNMFHGTRFAATCVYLGALIMTLVCAVELKSFPLTMVFLVVQWCALIWYCMSYIPGGRAALKAIAKACC</sequence>
<comment type="subcellular location">
    <subcellularLocation>
        <location evidence="1 8">Membrane</location>
        <topology evidence="1 8">Multi-pass membrane protein</topology>
    </subcellularLocation>
</comment>
<feature type="non-terminal residue" evidence="9">
    <location>
        <position position="1"/>
    </location>
</feature>
<dbReference type="eggNOG" id="KOG2887">
    <property type="taxonomic scope" value="Eukaryota"/>
</dbReference>
<protein>
    <recommendedName>
        <fullName evidence="8">Vesicle transport protein</fullName>
    </recommendedName>
</protein>
<keyword evidence="6 8" id="KW-0472">Membrane</keyword>
<reference evidence="9 10" key="1">
    <citation type="journal article" date="2007" name="Proc. Natl. Acad. Sci. U.S.A.">
        <title>The tiny eukaryote Ostreococcus provides genomic insights into the paradox of plankton speciation.</title>
        <authorList>
            <person name="Palenik B."/>
            <person name="Grimwood J."/>
            <person name="Aerts A."/>
            <person name="Rouze P."/>
            <person name="Salamov A."/>
            <person name="Putnam N."/>
            <person name="Dupont C."/>
            <person name="Jorgensen R."/>
            <person name="Derelle E."/>
            <person name="Rombauts S."/>
            <person name="Zhou K."/>
            <person name="Otillar R."/>
            <person name="Merchant S.S."/>
            <person name="Podell S."/>
            <person name="Gaasterland T."/>
            <person name="Napoli C."/>
            <person name="Gendler K."/>
            <person name="Manuell A."/>
            <person name="Tai V."/>
            <person name="Vallon O."/>
            <person name="Piganeau G."/>
            <person name="Jancek S."/>
            <person name="Heijde M."/>
            <person name="Jabbari K."/>
            <person name="Bowler C."/>
            <person name="Lohr M."/>
            <person name="Robbens S."/>
            <person name="Werner G."/>
            <person name="Dubchak I."/>
            <person name="Pazour G.J."/>
            <person name="Ren Q."/>
            <person name="Paulsen I."/>
            <person name="Delwiche C."/>
            <person name="Schmutz J."/>
            <person name="Rokhsar D."/>
            <person name="Van de Peer Y."/>
            <person name="Moreau H."/>
            <person name="Grigoriev I.V."/>
        </authorList>
    </citation>
    <scope>NUCLEOTIDE SEQUENCE [LARGE SCALE GENOMIC DNA]</scope>
    <source>
        <strain evidence="9 10">CCE9901</strain>
    </source>
</reference>